<evidence type="ECO:0000259" key="1">
    <source>
        <dbReference type="PROSITE" id="PS50011"/>
    </source>
</evidence>
<dbReference type="PANTHER" id="PTHR44329">
    <property type="entry name" value="SERINE/THREONINE-PROTEIN KINASE TNNI3K-RELATED"/>
    <property type="match status" value="1"/>
</dbReference>
<dbReference type="Proteomes" id="UP000247702">
    <property type="component" value="Unassembled WGS sequence"/>
</dbReference>
<dbReference type="InterPro" id="IPR051681">
    <property type="entry name" value="Ser/Thr_Kinases-Pseudokinases"/>
</dbReference>
<comment type="caution">
    <text evidence="2">The sequence shown here is derived from an EMBL/GenBank/DDBJ whole genome shotgun (WGS) entry which is preliminary data.</text>
</comment>
<dbReference type="AlphaFoldDB" id="A0A2Z6QL19"/>
<organism evidence="2 3">
    <name type="scientific">Rhizophagus clarus</name>
    <dbReference type="NCBI Taxonomy" id="94130"/>
    <lineage>
        <taxon>Eukaryota</taxon>
        <taxon>Fungi</taxon>
        <taxon>Fungi incertae sedis</taxon>
        <taxon>Mucoromycota</taxon>
        <taxon>Glomeromycotina</taxon>
        <taxon>Glomeromycetes</taxon>
        <taxon>Glomerales</taxon>
        <taxon>Glomeraceae</taxon>
        <taxon>Rhizophagus</taxon>
    </lineage>
</organism>
<dbReference type="SMART" id="SM00220">
    <property type="entry name" value="S_TKc"/>
    <property type="match status" value="1"/>
</dbReference>
<dbReference type="EMBL" id="BEXD01000324">
    <property type="protein sequence ID" value="GBB86459.1"/>
    <property type="molecule type" value="Genomic_DNA"/>
</dbReference>
<keyword evidence="3" id="KW-1185">Reference proteome</keyword>
<dbReference type="Gene3D" id="3.30.200.20">
    <property type="entry name" value="Phosphorylase Kinase, domain 1"/>
    <property type="match status" value="1"/>
</dbReference>
<protein>
    <recommendedName>
        <fullName evidence="1">Protein kinase domain-containing protein</fullName>
    </recommendedName>
</protein>
<dbReference type="Pfam" id="PF00069">
    <property type="entry name" value="Pkinase"/>
    <property type="match status" value="1"/>
</dbReference>
<dbReference type="GO" id="GO:0005524">
    <property type="term" value="F:ATP binding"/>
    <property type="evidence" value="ECO:0007669"/>
    <property type="project" value="InterPro"/>
</dbReference>
<dbReference type="GO" id="GO:0004674">
    <property type="term" value="F:protein serine/threonine kinase activity"/>
    <property type="evidence" value="ECO:0007669"/>
    <property type="project" value="TreeGrafter"/>
</dbReference>
<evidence type="ECO:0000313" key="2">
    <source>
        <dbReference type="EMBL" id="GBB86459.1"/>
    </source>
</evidence>
<proteinExistence type="predicted"/>
<dbReference type="PROSITE" id="PS50011">
    <property type="entry name" value="PROTEIN_KINASE_DOM"/>
    <property type="match status" value="1"/>
</dbReference>
<reference evidence="2 3" key="1">
    <citation type="submission" date="2017-11" db="EMBL/GenBank/DDBJ databases">
        <title>The genome of Rhizophagus clarus HR1 reveals common genetic basis of auxotrophy among arbuscular mycorrhizal fungi.</title>
        <authorList>
            <person name="Kobayashi Y."/>
        </authorList>
    </citation>
    <scope>NUCLEOTIDE SEQUENCE [LARGE SCALE GENOMIC DNA]</scope>
    <source>
        <strain evidence="2 3">HR1</strain>
    </source>
</reference>
<dbReference type="InterPro" id="IPR000719">
    <property type="entry name" value="Prot_kinase_dom"/>
</dbReference>
<dbReference type="SUPFAM" id="SSF56112">
    <property type="entry name" value="Protein kinase-like (PK-like)"/>
    <property type="match status" value="1"/>
</dbReference>
<evidence type="ECO:0000313" key="3">
    <source>
        <dbReference type="Proteomes" id="UP000247702"/>
    </source>
</evidence>
<dbReference type="InterPro" id="IPR011009">
    <property type="entry name" value="Kinase-like_dom_sf"/>
</dbReference>
<gene>
    <name evidence="2" type="ORF">RclHR1_01290003</name>
</gene>
<name>A0A2Z6QL19_9GLOM</name>
<dbReference type="Gene3D" id="1.10.510.10">
    <property type="entry name" value="Transferase(Phosphotransferase) domain 1"/>
    <property type="match status" value="1"/>
</dbReference>
<sequence length="714" mass="84232">MTSSNEWFDTKIQDGNIHFFQYSEFGDMKKTGGGGFGIVKSAYWKNCGNKIALKSFINNSLVDANNMNEIIEEIKLDETSLATLLHSLYSKNLKEVGLHSNINRFLGITKEIHFNNFQWNDKIRMALDECLHSKHIIYKDLHAKNMMIAGFGTSKQLSEGTSISANSKANGIGMIEYMEPQCFKDIKYKKTKKSDIYSLDVYEKNNNLNIGNDDLEISDNTNSKRISHCRECGNEYTDKLYNWCKPCQINSLKNYTKISGNEKIDNFIREMQIKIDSFYDIILEWIPYNQFNDIKEIGKYSHITVYSAKWYNGPLYYDQHKPGYTRYQFDTKGKKVTLKCLRNLQIATDEFLDKVKSYSTSRRQELIRKIYGISQNPDTKDYIIVLEEDDKNDYCEKCDKKNRDHRWYKPCQTKNFTNWTSGNEKIDQFIKEMQNISNDTIFKWIPYNQFNGIKKISRYDYITIYSATWKSHLLYYNNEKTNVILKCLHNPQIDTNELLNKVKAYLTNDICKIYGISQNPGTKDYIIVLEGGYCKECDKKNTYINRESCKPYLISHLKRNFANWSSGNEKINQFIREMQLKINSHNDIIFEWISYRQFNNIEKINRNSNITVEWKSYSLCYDINENKYIRKPREALNVTLKSYSDIDYFLNKIKAYSISRQDDIRKIYGITQNPFTKDYIMVLEGSKDNYCEECDKKCTDINHNWCESCQKKFS</sequence>
<feature type="domain" description="Protein kinase" evidence="1">
    <location>
        <begin position="25"/>
        <end position="305"/>
    </location>
</feature>
<accession>A0A2Z6QL19</accession>